<gene>
    <name evidence="2" type="ORF">SAMN06295916_1074</name>
</gene>
<dbReference type="PROSITE" id="PS00372">
    <property type="entry name" value="PTS_EIIA_TYPE_2_HIS"/>
    <property type="match status" value="1"/>
</dbReference>
<proteinExistence type="predicted"/>
<dbReference type="Proteomes" id="UP000197215">
    <property type="component" value="Unassembled WGS sequence"/>
</dbReference>
<evidence type="ECO:0000313" key="2">
    <source>
        <dbReference type="EMBL" id="SNC64351.1"/>
    </source>
</evidence>
<dbReference type="Gene3D" id="3.40.930.10">
    <property type="entry name" value="Mannitol-specific EII, Chain A"/>
    <property type="match status" value="1"/>
</dbReference>
<dbReference type="InterPro" id="IPR016152">
    <property type="entry name" value="PTrfase/Anion_transptr"/>
</dbReference>
<dbReference type="EMBL" id="FYEX01000001">
    <property type="protein sequence ID" value="SNC64351.1"/>
    <property type="molecule type" value="Genomic_DNA"/>
</dbReference>
<dbReference type="SUPFAM" id="SSF55804">
    <property type="entry name" value="Phoshotransferase/anion transport protein"/>
    <property type="match status" value="1"/>
</dbReference>
<organism evidence="2 3">
    <name type="scientific">Polynucleobacter victoriensis</name>
    <dbReference type="NCBI Taxonomy" id="2049319"/>
    <lineage>
        <taxon>Bacteria</taxon>
        <taxon>Pseudomonadati</taxon>
        <taxon>Pseudomonadota</taxon>
        <taxon>Betaproteobacteria</taxon>
        <taxon>Burkholderiales</taxon>
        <taxon>Burkholderiaceae</taxon>
        <taxon>Polynucleobacter</taxon>
    </lineage>
</organism>
<sequence length="151" mass="16268">MNALAQLITPTNIALDIDISSQEELFAFVGSLFEKNHGISAALVQSCLQDRESLGSTGLGKGVAIPHGRVKSLTNAHIAFIRTKNGIDFKAPDGEPVKVLVIMLVPDAATQTHLEILSHVAQTLSDTSTKELLFSESSPDNIYQLLTAWNQ</sequence>
<dbReference type="AlphaFoldDB" id="A0A212TEU5"/>
<dbReference type="OrthoDB" id="95460at2"/>
<dbReference type="InterPro" id="IPR051541">
    <property type="entry name" value="PTS_SugarTrans_NitroReg"/>
</dbReference>
<keyword evidence="3" id="KW-1185">Reference proteome</keyword>
<evidence type="ECO:0000313" key="3">
    <source>
        <dbReference type="Proteomes" id="UP000197215"/>
    </source>
</evidence>
<dbReference type="Pfam" id="PF00359">
    <property type="entry name" value="PTS_EIIA_2"/>
    <property type="match status" value="1"/>
</dbReference>
<protein>
    <submittedName>
        <fullName evidence="2">PTS system, nitrogen regulatory IIA component</fullName>
    </submittedName>
</protein>
<dbReference type="PROSITE" id="PS51094">
    <property type="entry name" value="PTS_EIIA_TYPE_2"/>
    <property type="match status" value="1"/>
</dbReference>
<feature type="domain" description="PTS EIIA type-2" evidence="1">
    <location>
        <begin position="6"/>
        <end position="149"/>
    </location>
</feature>
<dbReference type="CDD" id="cd00211">
    <property type="entry name" value="PTS_IIA_fru"/>
    <property type="match status" value="1"/>
</dbReference>
<reference evidence="2 3" key="1">
    <citation type="submission" date="2017-06" db="EMBL/GenBank/DDBJ databases">
        <authorList>
            <person name="Kim H.J."/>
            <person name="Triplett B.A."/>
        </authorList>
    </citation>
    <scope>NUCLEOTIDE SEQUENCE [LARGE SCALE GENOMIC DNA]</scope>
    <source>
        <strain evidence="2 3">MWH-VicM1</strain>
    </source>
</reference>
<name>A0A212TEU5_9BURK</name>
<accession>A0A212TEU5</accession>
<dbReference type="RefSeq" id="WP_088812914.1">
    <property type="nucleotide sequence ID" value="NZ_FYEX01000001.1"/>
</dbReference>
<dbReference type="GO" id="GO:0030295">
    <property type="term" value="F:protein kinase activator activity"/>
    <property type="evidence" value="ECO:0007669"/>
    <property type="project" value="TreeGrafter"/>
</dbReference>
<evidence type="ECO:0000259" key="1">
    <source>
        <dbReference type="PROSITE" id="PS51094"/>
    </source>
</evidence>
<dbReference type="InterPro" id="IPR002178">
    <property type="entry name" value="PTS_EIIA_type-2_dom"/>
</dbReference>
<dbReference type="PANTHER" id="PTHR47738">
    <property type="entry name" value="PTS SYSTEM FRUCTOSE-LIKE EIIA COMPONENT-RELATED"/>
    <property type="match status" value="1"/>
</dbReference>
<dbReference type="PANTHER" id="PTHR47738:SF1">
    <property type="entry name" value="NITROGEN REGULATORY PROTEIN"/>
    <property type="match status" value="1"/>
</dbReference>